<dbReference type="AlphaFoldDB" id="A0A0D6AZG1"/>
<dbReference type="EMBL" id="AP014800">
    <property type="protein sequence ID" value="BAQ68030.1"/>
    <property type="molecule type" value="Genomic_DNA"/>
</dbReference>
<sequence>MTMGALLGIAGMVIGASAIIRSLMIYGQSIGSAEPDPERVRRFIETAPPLPKHFLRADHERAGSDAQDPSTTQVGPEAYGHDPQGGSR</sequence>
<dbReference type="KEGG" id="rsu:NHU_00862"/>
<proteinExistence type="predicted"/>
<dbReference type="Proteomes" id="UP000064912">
    <property type="component" value="Chromosome"/>
</dbReference>
<feature type="region of interest" description="Disordered" evidence="1">
    <location>
        <begin position="50"/>
        <end position="88"/>
    </location>
</feature>
<reference evidence="2 3" key="1">
    <citation type="submission" date="2015-02" db="EMBL/GenBank/DDBJ databases">
        <title>Genome sequene of Rhodovulum sulfidophilum DSM 2351.</title>
        <authorList>
            <person name="Nagao N."/>
        </authorList>
    </citation>
    <scope>NUCLEOTIDE SEQUENCE [LARGE SCALE GENOMIC DNA]</scope>
    <source>
        <strain evidence="2 3">DSM 2351</strain>
    </source>
</reference>
<accession>A0A0D6AZG1</accession>
<evidence type="ECO:0000256" key="1">
    <source>
        <dbReference type="SAM" id="MobiDB-lite"/>
    </source>
</evidence>
<protein>
    <submittedName>
        <fullName evidence="2">Uncharacterized protein</fullName>
    </submittedName>
</protein>
<gene>
    <name evidence="2" type="ORF">NHU_00862</name>
</gene>
<evidence type="ECO:0000313" key="3">
    <source>
        <dbReference type="Proteomes" id="UP000064912"/>
    </source>
</evidence>
<organism evidence="2 3">
    <name type="scientific">Rhodovulum sulfidophilum</name>
    <name type="common">Rhodobacter sulfidophilus</name>
    <dbReference type="NCBI Taxonomy" id="35806"/>
    <lineage>
        <taxon>Bacteria</taxon>
        <taxon>Pseudomonadati</taxon>
        <taxon>Pseudomonadota</taxon>
        <taxon>Alphaproteobacteria</taxon>
        <taxon>Rhodobacterales</taxon>
        <taxon>Paracoccaceae</taxon>
        <taxon>Rhodovulum</taxon>
    </lineage>
</organism>
<dbReference type="PATRIC" id="fig|35806.4.peg.882"/>
<evidence type="ECO:0000313" key="2">
    <source>
        <dbReference type="EMBL" id="BAQ68030.1"/>
    </source>
</evidence>
<name>A0A0D6AZG1_RHOSU</name>